<keyword evidence="1" id="KW-0472">Membrane</keyword>
<organism evidence="2 3">
    <name type="scientific">Candidatus Gottesmanbacteria bacterium RBG_16_38_7b</name>
    <dbReference type="NCBI Taxonomy" id="1798372"/>
    <lineage>
        <taxon>Bacteria</taxon>
        <taxon>Candidatus Gottesmaniibacteriota</taxon>
    </lineage>
</organism>
<keyword evidence="1" id="KW-1133">Transmembrane helix</keyword>
<name>A0A1F5YK38_9BACT</name>
<reference evidence="2 3" key="1">
    <citation type="journal article" date="2016" name="Nat. Commun.">
        <title>Thousands of microbial genomes shed light on interconnected biogeochemical processes in an aquifer system.</title>
        <authorList>
            <person name="Anantharaman K."/>
            <person name="Brown C.T."/>
            <person name="Hug L.A."/>
            <person name="Sharon I."/>
            <person name="Castelle C.J."/>
            <person name="Probst A.J."/>
            <person name="Thomas B.C."/>
            <person name="Singh A."/>
            <person name="Wilkins M.J."/>
            <person name="Karaoz U."/>
            <person name="Brodie E.L."/>
            <person name="Williams K.H."/>
            <person name="Hubbard S.S."/>
            <person name="Banfield J.F."/>
        </authorList>
    </citation>
    <scope>NUCLEOTIDE SEQUENCE [LARGE SCALE GENOMIC DNA]</scope>
</reference>
<dbReference type="EMBL" id="MFJB01000023">
    <property type="protein sequence ID" value="OGG00568.1"/>
    <property type="molecule type" value="Genomic_DNA"/>
</dbReference>
<evidence type="ECO:0000313" key="2">
    <source>
        <dbReference type="EMBL" id="OGG00568.1"/>
    </source>
</evidence>
<dbReference type="Proteomes" id="UP000177396">
    <property type="component" value="Unassembled WGS sequence"/>
</dbReference>
<comment type="caution">
    <text evidence="2">The sequence shown here is derived from an EMBL/GenBank/DDBJ whole genome shotgun (WGS) entry which is preliminary data.</text>
</comment>
<sequence length="132" mass="14826">MNKERKKLYNSKLLFLGVISLIIIFGIILIGTLSGRYTFWLKRWKGSVVLGISDKLPLKTTENIEQLLEGVVSKTQEEVAKRVIESQAKIKTSLEKEISSMTRSQVEAFQLKICRDWGIISLSPTPTGSVGQ</sequence>
<dbReference type="AlphaFoldDB" id="A0A1F5YK38"/>
<feature type="transmembrane region" description="Helical" evidence="1">
    <location>
        <begin position="13"/>
        <end position="35"/>
    </location>
</feature>
<gene>
    <name evidence="2" type="ORF">A2153_02400</name>
</gene>
<evidence type="ECO:0000256" key="1">
    <source>
        <dbReference type="SAM" id="Phobius"/>
    </source>
</evidence>
<proteinExistence type="predicted"/>
<accession>A0A1F5YK38</accession>
<evidence type="ECO:0000313" key="3">
    <source>
        <dbReference type="Proteomes" id="UP000177396"/>
    </source>
</evidence>
<keyword evidence="1" id="KW-0812">Transmembrane</keyword>
<protein>
    <submittedName>
        <fullName evidence="2">Uncharacterized protein</fullName>
    </submittedName>
</protein>